<dbReference type="InterPro" id="IPR014718">
    <property type="entry name" value="GH-type_carb-bd"/>
</dbReference>
<dbReference type="Proteomes" id="UP000799776">
    <property type="component" value="Unassembled WGS sequence"/>
</dbReference>
<dbReference type="CDD" id="cd10320">
    <property type="entry name" value="RGL4_N"/>
    <property type="match status" value="1"/>
</dbReference>
<evidence type="ECO:0000256" key="6">
    <source>
        <dbReference type="ARBA" id="ARBA00022729"/>
    </source>
</evidence>
<dbReference type="Gene3D" id="2.60.120.260">
    <property type="entry name" value="Galactose-binding domain-like"/>
    <property type="match status" value="1"/>
</dbReference>
<dbReference type="InterPro" id="IPR013784">
    <property type="entry name" value="Carb-bd-like_fold"/>
</dbReference>
<dbReference type="InterPro" id="IPR011013">
    <property type="entry name" value="Gal_mutarotase_sf_dom"/>
</dbReference>
<evidence type="ECO:0000256" key="1">
    <source>
        <dbReference type="ARBA" id="ARBA00001324"/>
    </source>
</evidence>
<dbReference type="GO" id="GO:0000272">
    <property type="term" value="P:polysaccharide catabolic process"/>
    <property type="evidence" value="ECO:0007669"/>
    <property type="project" value="UniProtKB-KW"/>
</dbReference>
<dbReference type="Gene3D" id="2.60.40.1120">
    <property type="entry name" value="Carboxypeptidase-like, regulatory domain"/>
    <property type="match status" value="1"/>
</dbReference>
<dbReference type="Pfam" id="PF14686">
    <property type="entry name" value="fn3_3"/>
    <property type="match status" value="1"/>
</dbReference>
<feature type="chain" id="PRO_5040510792" description="rhamnogalacturonan endolyase" evidence="10">
    <location>
        <begin position="19"/>
        <end position="573"/>
    </location>
</feature>
<reference evidence="13" key="1">
    <citation type="journal article" date="2020" name="Stud. Mycol.">
        <title>101 Dothideomycetes genomes: a test case for predicting lifestyles and emergence of pathogens.</title>
        <authorList>
            <person name="Haridas S."/>
            <person name="Albert R."/>
            <person name="Binder M."/>
            <person name="Bloem J."/>
            <person name="Labutti K."/>
            <person name="Salamov A."/>
            <person name="Andreopoulos B."/>
            <person name="Baker S."/>
            <person name="Barry K."/>
            <person name="Bills G."/>
            <person name="Bluhm B."/>
            <person name="Cannon C."/>
            <person name="Castanera R."/>
            <person name="Culley D."/>
            <person name="Daum C."/>
            <person name="Ezra D."/>
            <person name="Gonzalez J."/>
            <person name="Henrissat B."/>
            <person name="Kuo A."/>
            <person name="Liang C."/>
            <person name="Lipzen A."/>
            <person name="Lutzoni F."/>
            <person name="Magnuson J."/>
            <person name="Mondo S."/>
            <person name="Nolan M."/>
            <person name="Ohm R."/>
            <person name="Pangilinan J."/>
            <person name="Park H.-J."/>
            <person name="Ramirez L."/>
            <person name="Alfaro M."/>
            <person name="Sun H."/>
            <person name="Tritt A."/>
            <person name="Yoshinaga Y."/>
            <person name="Zwiers L.-H."/>
            <person name="Turgeon B."/>
            <person name="Goodwin S."/>
            <person name="Spatafora J."/>
            <person name="Crous P."/>
            <person name="Grigoriev I."/>
        </authorList>
    </citation>
    <scope>NUCLEOTIDE SEQUENCE</scope>
    <source>
        <strain evidence="13">CBS 121410</strain>
    </source>
</reference>
<dbReference type="InterPro" id="IPR008979">
    <property type="entry name" value="Galactose-bd-like_sf"/>
</dbReference>
<dbReference type="EC" id="4.2.2.23" evidence="4"/>
<comment type="catalytic activity">
    <reaction evidence="1">
        <text>Endotype eliminative cleavage of L-alpha-rhamnopyranosyl-(1-&gt;4)-alpha-D-galactopyranosyluronic acid bonds of rhamnogalacturonan I domains in ramified hairy regions of pectin leaving L-rhamnopyranose at the reducing end and 4-deoxy-4,5-unsaturated D-galactopyranosyluronic acid at the non-reducing end.</text>
        <dbReference type="EC" id="4.2.2.23"/>
    </reaction>
</comment>
<sequence length="573" mass="63370">MATNIWLFLLFLLHCCQATGPFLQSLNSTHHVIGNDLWNITQGPIYGTPLYYNDRELVGAAEGHYVGYNGENDLNFTSAEIYASGDDYIDVRFNATEGEMHWVIYEDLAGAYQYFVNHGLPVLGVFRTLVRLDNQTFTHGRTNIKDEALPPLSDILSGTKVQDETWLTANGTYITKYDWSDFIRTVDYYGVYGEEFGSWYIRPGTDYFNGDHLKQELMVHRESSTGDAVQLNVVHGTHFMASSSDAFPDGKVFGPWLWYLNNGSKPDASARHDQEFAAWPYSWFDNDAYQSRASNVSGTIVLSDGRPAAHAAVFLGDNNPNETSLDMGRYYYYTTYADASGHFAFSDVRSGTYGLQAWPGPSSNRSSSILANVTTTLIQNDTVIPATASSVDLGTLTWPVPTSHTSIFQIGAFDRTSLGFEHGGAPYQHGLVSSCPANLTYTIGVSSDSDWCFGQSALGSWNVEFTIDDTDTSIGLTTNMSSALLTVSLASYSKGTSASIYVNDQRVGNLTKGDIASDPSLYRSGTTAGEWHVFEFRFEKEVLAEGSNVVSFAVEESTEWRGWMWDSVLLELV</sequence>
<organism evidence="13 14">
    <name type="scientific">Saccharata proteae CBS 121410</name>
    <dbReference type="NCBI Taxonomy" id="1314787"/>
    <lineage>
        <taxon>Eukaryota</taxon>
        <taxon>Fungi</taxon>
        <taxon>Dikarya</taxon>
        <taxon>Ascomycota</taxon>
        <taxon>Pezizomycotina</taxon>
        <taxon>Dothideomycetes</taxon>
        <taxon>Dothideomycetes incertae sedis</taxon>
        <taxon>Botryosphaeriales</taxon>
        <taxon>Saccharataceae</taxon>
        <taxon>Saccharata</taxon>
    </lineage>
</organism>
<name>A0A9P4HW97_9PEZI</name>
<evidence type="ECO:0000256" key="5">
    <source>
        <dbReference type="ARBA" id="ARBA00022525"/>
    </source>
</evidence>
<evidence type="ECO:0000313" key="14">
    <source>
        <dbReference type="Proteomes" id="UP000799776"/>
    </source>
</evidence>
<evidence type="ECO:0000256" key="9">
    <source>
        <dbReference type="ARBA" id="ARBA00023326"/>
    </source>
</evidence>
<dbReference type="SUPFAM" id="SSF49785">
    <property type="entry name" value="Galactose-binding domain-like"/>
    <property type="match status" value="1"/>
</dbReference>
<dbReference type="InterPro" id="IPR029411">
    <property type="entry name" value="RG-lyase_III"/>
</dbReference>
<keyword evidence="6 10" id="KW-0732">Signal</keyword>
<dbReference type="OrthoDB" id="1179585at2759"/>
<dbReference type="GO" id="GO:0102210">
    <property type="term" value="F:rhamnogalacturonan endolyase activity"/>
    <property type="evidence" value="ECO:0007669"/>
    <property type="project" value="UniProtKB-EC"/>
</dbReference>
<gene>
    <name evidence="13" type="ORF">K490DRAFT_42454</name>
</gene>
<dbReference type="AlphaFoldDB" id="A0A9P4HW97"/>
<dbReference type="PANTHER" id="PTHR32018:SF1">
    <property type="entry name" value="RHAMNOGALACTURONAN ENDOLYASE"/>
    <property type="match status" value="1"/>
</dbReference>
<feature type="domain" description="Rhamnogalacturonan lyase" evidence="11">
    <location>
        <begin position="407"/>
        <end position="569"/>
    </location>
</feature>
<evidence type="ECO:0000256" key="3">
    <source>
        <dbReference type="ARBA" id="ARBA00010418"/>
    </source>
</evidence>
<dbReference type="Pfam" id="PF14683">
    <property type="entry name" value="CBM-like"/>
    <property type="match status" value="1"/>
</dbReference>
<keyword evidence="8" id="KW-0119">Carbohydrate metabolism</keyword>
<dbReference type="InterPro" id="IPR029413">
    <property type="entry name" value="RG-lyase_II"/>
</dbReference>
<feature type="domain" description="Rhamnogalacturonan lyase" evidence="12">
    <location>
        <begin position="329"/>
        <end position="358"/>
    </location>
</feature>
<keyword evidence="7 13" id="KW-0456">Lyase</keyword>
<dbReference type="Gene3D" id="2.70.98.10">
    <property type="match status" value="1"/>
</dbReference>
<dbReference type="PANTHER" id="PTHR32018">
    <property type="entry name" value="RHAMNOGALACTURONATE LYASE FAMILY PROTEIN"/>
    <property type="match status" value="1"/>
</dbReference>
<dbReference type="InterPro" id="IPR051850">
    <property type="entry name" value="Polysacch_Lyase_4"/>
</dbReference>
<evidence type="ECO:0000256" key="7">
    <source>
        <dbReference type="ARBA" id="ARBA00023239"/>
    </source>
</evidence>
<evidence type="ECO:0000256" key="8">
    <source>
        <dbReference type="ARBA" id="ARBA00023277"/>
    </source>
</evidence>
<evidence type="ECO:0000256" key="4">
    <source>
        <dbReference type="ARBA" id="ARBA00012437"/>
    </source>
</evidence>
<dbReference type="EMBL" id="ML978721">
    <property type="protein sequence ID" value="KAF2087068.1"/>
    <property type="molecule type" value="Genomic_DNA"/>
</dbReference>
<comment type="similarity">
    <text evidence="3">Belongs to the polysaccharide lyase 4 family.</text>
</comment>
<protein>
    <recommendedName>
        <fullName evidence="4">rhamnogalacturonan endolyase</fullName>
        <ecNumber evidence="4">4.2.2.23</ecNumber>
    </recommendedName>
</protein>
<evidence type="ECO:0000256" key="10">
    <source>
        <dbReference type="SAM" id="SignalP"/>
    </source>
</evidence>
<keyword evidence="9" id="KW-0624">Polysaccharide degradation</keyword>
<dbReference type="GO" id="GO:0030246">
    <property type="term" value="F:carbohydrate binding"/>
    <property type="evidence" value="ECO:0007669"/>
    <property type="project" value="InterPro"/>
</dbReference>
<accession>A0A9P4HW97</accession>
<evidence type="ECO:0000256" key="2">
    <source>
        <dbReference type="ARBA" id="ARBA00004613"/>
    </source>
</evidence>
<comment type="caution">
    <text evidence="13">The sequence shown here is derived from an EMBL/GenBank/DDBJ whole genome shotgun (WGS) entry which is preliminary data.</text>
</comment>
<proteinExistence type="inferred from homology"/>
<feature type="signal peptide" evidence="10">
    <location>
        <begin position="1"/>
        <end position="18"/>
    </location>
</feature>
<evidence type="ECO:0000259" key="12">
    <source>
        <dbReference type="Pfam" id="PF14686"/>
    </source>
</evidence>
<keyword evidence="5" id="KW-0964">Secreted</keyword>
<comment type="subcellular location">
    <subcellularLocation>
        <location evidence="2">Secreted</location>
    </subcellularLocation>
</comment>
<dbReference type="SUPFAM" id="SSF49452">
    <property type="entry name" value="Starch-binding domain-like"/>
    <property type="match status" value="1"/>
</dbReference>
<dbReference type="GO" id="GO:0005576">
    <property type="term" value="C:extracellular region"/>
    <property type="evidence" value="ECO:0007669"/>
    <property type="project" value="UniProtKB-SubCell"/>
</dbReference>
<keyword evidence="14" id="KW-1185">Reference proteome</keyword>
<dbReference type="SUPFAM" id="SSF74650">
    <property type="entry name" value="Galactose mutarotase-like"/>
    <property type="match status" value="1"/>
</dbReference>
<evidence type="ECO:0000313" key="13">
    <source>
        <dbReference type="EMBL" id="KAF2087068.1"/>
    </source>
</evidence>
<evidence type="ECO:0000259" key="11">
    <source>
        <dbReference type="Pfam" id="PF14683"/>
    </source>
</evidence>